<gene>
    <name evidence="3" type="ORF">DMB68_06740</name>
</gene>
<dbReference type="Proteomes" id="UP000247681">
    <property type="component" value="Unassembled WGS sequence"/>
</dbReference>
<keyword evidence="1" id="KW-0560">Oxidoreductase</keyword>
<dbReference type="GO" id="GO:0005829">
    <property type="term" value="C:cytosol"/>
    <property type="evidence" value="ECO:0007669"/>
    <property type="project" value="TreeGrafter"/>
</dbReference>
<dbReference type="CDD" id="cd19080">
    <property type="entry name" value="AKR_AKR9A_9B"/>
    <property type="match status" value="1"/>
</dbReference>
<protein>
    <submittedName>
        <fullName evidence="3">Oxidoreductase</fullName>
    </submittedName>
</protein>
<evidence type="ECO:0000313" key="3">
    <source>
        <dbReference type="EMBL" id="PXY46844.1"/>
    </source>
</evidence>
<dbReference type="OrthoDB" id="9773828at2"/>
<evidence type="ECO:0000259" key="2">
    <source>
        <dbReference type="Pfam" id="PF00248"/>
    </source>
</evidence>
<sequence>MNYKLLGKRTGLPVSEFALGAGNFGQAWGYGTDSKEADRIVSLYAEHGGNLIDTSDTYQCGESEEILGKAIASKRNDLVITTKYTRGIVPQQALGTLGNHRKNMVQSVEASLKRLNTDRIDIYFVHQDDFFTPIEEIVRGLDDLVRAGKIFYGGISNFPAWRVSAAAILADLRGWSAVSAIEVEYSLLQRTTERDILPMAEAFGLGVMAWSPLAGGLLTGKYRKGESGRATAFKGSIPYEGDPTAETVLDELFSIAGEIESEPELVALAWLKSKGVIPILGARTYEQIQNNLKAADLNLNTIQIKKLDEASKVSKGYPHDFNNALENRMVLTGGKIDKIEKPQIVVL</sequence>
<dbReference type="Pfam" id="PF00248">
    <property type="entry name" value="Aldo_ket_red"/>
    <property type="match status" value="1"/>
</dbReference>
<dbReference type="AlphaFoldDB" id="A0A2V4CMB0"/>
<dbReference type="RefSeq" id="WP_110345850.1">
    <property type="nucleotide sequence ID" value="NZ_QJHL01000001.1"/>
</dbReference>
<proteinExistence type="predicted"/>
<dbReference type="InterPro" id="IPR023210">
    <property type="entry name" value="NADP_OxRdtase_dom"/>
</dbReference>
<dbReference type="GO" id="GO:0016491">
    <property type="term" value="F:oxidoreductase activity"/>
    <property type="evidence" value="ECO:0007669"/>
    <property type="project" value="UniProtKB-KW"/>
</dbReference>
<comment type="caution">
    <text evidence="3">The sequence shown here is derived from an EMBL/GenBank/DDBJ whole genome shotgun (WGS) entry which is preliminary data.</text>
</comment>
<dbReference type="EMBL" id="QJHL01000001">
    <property type="protein sequence ID" value="PXY46844.1"/>
    <property type="molecule type" value="Genomic_DNA"/>
</dbReference>
<evidence type="ECO:0000256" key="1">
    <source>
        <dbReference type="ARBA" id="ARBA00023002"/>
    </source>
</evidence>
<dbReference type="PANTHER" id="PTHR43364">
    <property type="entry name" value="NADH-SPECIFIC METHYLGLYOXAL REDUCTASE-RELATED"/>
    <property type="match status" value="1"/>
</dbReference>
<reference evidence="3 4" key="1">
    <citation type="submission" date="2018-05" db="EMBL/GenBank/DDBJ databases">
        <title>Flavobacterium sp. strain IMCC34758, incomplete genome.</title>
        <authorList>
            <person name="Joung Y."/>
        </authorList>
    </citation>
    <scope>NUCLEOTIDE SEQUENCE [LARGE SCALE GENOMIC DNA]</scope>
    <source>
        <strain evidence="3 4">IMCC34758</strain>
    </source>
</reference>
<accession>A0A2V4CMB0</accession>
<feature type="domain" description="NADP-dependent oxidoreductase" evidence="2">
    <location>
        <begin position="18"/>
        <end position="311"/>
    </location>
</feature>
<name>A0A2V4CMB0_9FLAO</name>
<dbReference type="PANTHER" id="PTHR43364:SF4">
    <property type="entry name" value="NAD(P)-LINKED OXIDOREDUCTASE SUPERFAMILY PROTEIN"/>
    <property type="match status" value="1"/>
</dbReference>
<dbReference type="SUPFAM" id="SSF51430">
    <property type="entry name" value="NAD(P)-linked oxidoreductase"/>
    <property type="match status" value="1"/>
</dbReference>
<keyword evidence="4" id="KW-1185">Reference proteome</keyword>
<dbReference type="Gene3D" id="3.20.20.100">
    <property type="entry name" value="NADP-dependent oxidoreductase domain"/>
    <property type="match status" value="1"/>
</dbReference>
<dbReference type="InterPro" id="IPR050523">
    <property type="entry name" value="AKR_Detox_Biosynth"/>
</dbReference>
<dbReference type="InterPro" id="IPR036812">
    <property type="entry name" value="NAD(P)_OxRdtase_dom_sf"/>
</dbReference>
<organism evidence="3 4">
    <name type="scientific">Flavobacterium hydrophilum</name>
    <dbReference type="NCBI Taxonomy" id="2211445"/>
    <lineage>
        <taxon>Bacteria</taxon>
        <taxon>Pseudomonadati</taxon>
        <taxon>Bacteroidota</taxon>
        <taxon>Flavobacteriia</taxon>
        <taxon>Flavobacteriales</taxon>
        <taxon>Flavobacteriaceae</taxon>
        <taxon>Flavobacterium</taxon>
    </lineage>
</organism>
<evidence type="ECO:0000313" key="4">
    <source>
        <dbReference type="Proteomes" id="UP000247681"/>
    </source>
</evidence>